<dbReference type="Pfam" id="PF23598">
    <property type="entry name" value="LRR_14"/>
    <property type="match status" value="1"/>
</dbReference>
<dbReference type="PANTHER" id="PTHR47186">
    <property type="entry name" value="LEUCINE-RICH REPEAT-CONTAINING PROTEIN 57"/>
    <property type="match status" value="1"/>
</dbReference>
<dbReference type="PANTHER" id="PTHR47186:SF50">
    <property type="entry name" value="FBD DOMAIN-CONTAINING PROTEIN"/>
    <property type="match status" value="1"/>
</dbReference>
<dbReference type="InterPro" id="IPR058922">
    <property type="entry name" value="WHD_DRP"/>
</dbReference>
<keyword evidence="1" id="KW-0677">Repeat</keyword>
<proteinExistence type="predicted"/>
<dbReference type="GO" id="GO:0006952">
    <property type="term" value="P:defense response"/>
    <property type="evidence" value="ECO:0007669"/>
    <property type="project" value="UniProtKB-KW"/>
</dbReference>
<dbReference type="InterPro" id="IPR055414">
    <property type="entry name" value="LRR_R13L4/SHOC2-like"/>
</dbReference>
<sequence length="446" mass="51633">MEEVAQEYLIDLINKSMVQMVEEDYIGGVKTCRVHDLMRDLAILKATQTRFLSTEPSTDARRLTICKTARKEEAAIGDQSSFENLRTLLAFDIDSKKIKLICNGLPKVKVLQSSYCHVDSVHDLCRNHRRHLRYLDVRFDAIIGRDVIKDINGLYHLQTLSISVHCRHIKYGEGIHINQLRNLRHLILDYTVGDIPLDGLWGAKNLQTLDRIRAGDWIESSLSKLTNLRTLKIHYCEVSHEKALAESLVRLKCLVTLHLLGEGGFPSLCTLSSLVNLRDLNIEAREELSFTGPVPESYKELPPNLNRLSLERCDPKYYPIEMLGKLTCLRFIYISERYYDPRDDYEVWHMKHGDFPHLQVLQLSCVKRLREWIIEDGALPQIYDLRINYCNKLEMLPDGLRHISTLRELDLTIERGTPLEGRAEKETGDDWDKIKHVPLIKVSYFN</sequence>
<dbReference type="Pfam" id="PF23559">
    <property type="entry name" value="WHD_DRP"/>
    <property type="match status" value="1"/>
</dbReference>
<evidence type="ECO:0000313" key="6">
    <source>
        <dbReference type="Proteomes" id="UP001180020"/>
    </source>
</evidence>
<name>A0AAV9FEF4_ACOCL</name>
<organism evidence="5 6">
    <name type="scientific">Acorus calamus</name>
    <name type="common">Sweet flag</name>
    <dbReference type="NCBI Taxonomy" id="4465"/>
    <lineage>
        <taxon>Eukaryota</taxon>
        <taxon>Viridiplantae</taxon>
        <taxon>Streptophyta</taxon>
        <taxon>Embryophyta</taxon>
        <taxon>Tracheophyta</taxon>
        <taxon>Spermatophyta</taxon>
        <taxon>Magnoliopsida</taxon>
        <taxon>Liliopsida</taxon>
        <taxon>Acoraceae</taxon>
        <taxon>Acorus</taxon>
    </lineage>
</organism>
<feature type="domain" description="Disease resistance R13L4/SHOC-2-like LRR" evidence="4">
    <location>
        <begin position="85"/>
        <end position="416"/>
    </location>
</feature>
<dbReference type="Gene3D" id="1.10.10.10">
    <property type="entry name" value="Winged helix-like DNA-binding domain superfamily/Winged helix DNA-binding domain"/>
    <property type="match status" value="1"/>
</dbReference>
<dbReference type="Proteomes" id="UP001180020">
    <property type="component" value="Unassembled WGS sequence"/>
</dbReference>
<dbReference type="InterPro" id="IPR032675">
    <property type="entry name" value="LRR_dom_sf"/>
</dbReference>
<protein>
    <submittedName>
        <fullName evidence="5">Disease resistance protein</fullName>
    </submittedName>
</protein>
<gene>
    <name evidence="5" type="ORF">QJS10_CPA02g00830</name>
</gene>
<reference evidence="5" key="2">
    <citation type="submission" date="2023-06" db="EMBL/GenBank/DDBJ databases">
        <authorList>
            <person name="Ma L."/>
            <person name="Liu K.-W."/>
            <person name="Li Z."/>
            <person name="Hsiao Y.-Y."/>
            <person name="Qi Y."/>
            <person name="Fu T."/>
            <person name="Tang G."/>
            <person name="Zhang D."/>
            <person name="Sun W.-H."/>
            <person name="Liu D.-K."/>
            <person name="Li Y."/>
            <person name="Chen G.-Z."/>
            <person name="Liu X.-D."/>
            <person name="Liao X.-Y."/>
            <person name="Jiang Y.-T."/>
            <person name="Yu X."/>
            <person name="Hao Y."/>
            <person name="Huang J."/>
            <person name="Zhao X.-W."/>
            <person name="Ke S."/>
            <person name="Chen Y.-Y."/>
            <person name="Wu W.-L."/>
            <person name="Hsu J.-L."/>
            <person name="Lin Y.-F."/>
            <person name="Huang M.-D."/>
            <person name="Li C.-Y."/>
            <person name="Huang L."/>
            <person name="Wang Z.-W."/>
            <person name="Zhao X."/>
            <person name="Zhong W.-Y."/>
            <person name="Peng D.-H."/>
            <person name="Ahmad S."/>
            <person name="Lan S."/>
            <person name="Zhang J.-S."/>
            <person name="Tsai W.-C."/>
            <person name="Van De Peer Y."/>
            <person name="Liu Z.-J."/>
        </authorList>
    </citation>
    <scope>NUCLEOTIDE SEQUENCE</scope>
    <source>
        <strain evidence="5">CP</strain>
        <tissue evidence="5">Leaves</tissue>
    </source>
</reference>
<evidence type="ECO:0000256" key="1">
    <source>
        <dbReference type="ARBA" id="ARBA00022737"/>
    </source>
</evidence>
<comment type="caution">
    <text evidence="5">The sequence shown here is derived from an EMBL/GenBank/DDBJ whole genome shotgun (WGS) entry which is preliminary data.</text>
</comment>
<keyword evidence="2" id="KW-0611">Plant defense</keyword>
<dbReference type="SUPFAM" id="SSF52058">
    <property type="entry name" value="L domain-like"/>
    <property type="match status" value="1"/>
</dbReference>
<dbReference type="EMBL" id="JAUJYO010000002">
    <property type="protein sequence ID" value="KAK1323971.1"/>
    <property type="molecule type" value="Genomic_DNA"/>
</dbReference>
<evidence type="ECO:0000259" key="4">
    <source>
        <dbReference type="Pfam" id="PF23598"/>
    </source>
</evidence>
<evidence type="ECO:0000313" key="5">
    <source>
        <dbReference type="EMBL" id="KAK1323971.1"/>
    </source>
</evidence>
<dbReference type="Gene3D" id="3.80.10.10">
    <property type="entry name" value="Ribonuclease Inhibitor"/>
    <property type="match status" value="1"/>
</dbReference>
<accession>A0AAV9FEF4</accession>
<keyword evidence="6" id="KW-1185">Reference proteome</keyword>
<dbReference type="InterPro" id="IPR036388">
    <property type="entry name" value="WH-like_DNA-bd_sf"/>
</dbReference>
<evidence type="ECO:0000256" key="2">
    <source>
        <dbReference type="ARBA" id="ARBA00022821"/>
    </source>
</evidence>
<evidence type="ECO:0000259" key="3">
    <source>
        <dbReference type="Pfam" id="PF23559"/>
    </source>
</evidence>
<reference evidence="5" key="1">
    <citation type="journal article" date="2023" name="Nat. Commun.">
        <title>Diploid and tetraploid genomes of Acorus and the evolution of monocots.</title>
        <authorList>
            <person name="Ma L."/>
            <person name="Liu K.W."/>
            <person name="Li Z."/>
            <person name="Hsiao Y.Y."/>
            <person name="Qi Y."/>
            <person name="Fu T."/>
            <person name="Tang G.D."/>
            <person name="Zhang D."/>
            <person name="Sun W.H."/>
            <person name="Liu D.K."/>
            <person name="Li Y."/>
            <person name="Chen G.Z."/>
            <person name="Liu X.D."/>
            <person name="Liao X.Y."/>
            <person name="Jiang Y.T."/>
            <person name="Yu X."/>
            <person name="Hao Y."/>
            <person name="Huang J."/>
            <person name="Zhao X.W."/>
            <person name="Ke S."/>
            <person name="Chen Y.Y."/>
            <person name="Wu W.L."/>
            <person name="Hsu J.L."/>
            <person name="Lin Y.F."/>
            <person name="Huang M.D."/>
            <person name="Li C.Y."/>
            <person name="Huang L."/>
            <person name="Wang Z.W."/>
            <person name="Zhao X."/>
            <person name="Zhong W.Y."/>
            <person name="Peng D.H."/>
            <person name="Ahmad S."/>
            <person name="Lan S."/>
            <person name="Zhang J.S."/>
            <person name="Tsai W.C."/>
            <person name="Van de Peer Y."/>
            <person name="Liu Z.J."/>
        </authorList>
    </citation>
    <scope>NUCLEOTIDE SEQUENCE</scope>
    <source>
        <strain evidence="5">CP</strain>
    </source>
</reference>
<feature type="domain" description="Disease resistance protein winged helix" evidence="3">
    <location>
        <begin position="1"/>
        <end position="42"/>
    </location>
</feature>
<dbReference type="AlphaFoldDB" id="A0AAV9FEF4"/>